<keyword evidence="3" id="KW-1185">Reference proteome</keyword>
<feature type="compositionally biased region" description="Basic and acidic residues" evidence="1">
    <location>
        <begin position="19"/>
        <end position="29"/>
    </location>
</feature>
<comment type="caution">
    <text evidence="2">The sequence shown here is derived from an EMBL/GenBank/DDBJ whole genome shotgun (WGS) entry which is preliminary data.</text>
</comment>
<reference evidence="2 3" key="1">
    <citation type="journal article" date="2018" name="PLoS ONE">
        <title>The draft genome of Kipferlia bialata reveals reductive genome evolution in fornicate parasites.</title>
        <authorList>
            <person name="Tanifuji G."/>
            <person name="Takabayashi S."/>
            <person name="Kume K."/>
            <person name="Takagi M."/>
            <person name="Nakayama T."/>
            <person name="Kamikawa R."/>
            <person name="Inagaki Y."/>
            <person name="Hashimoto T."/>
        </authorList>
    </citation>
    <scope>NUCLEOTIDE SEQUENCE [LARGE SCALE GENOMIC DNA]</scope>
    <source>
        <strain evidence="2">NY0173</strain>
    </source>
</reference>
<proteinExistence type="predicted"/>
<accession>A0A391NX16</accession>
<evidence type="ECO:0000313" key="2">
    <source>
        <dbReference type="EMBL" id="GCA63033.1"/>
    </source>
</evidence>
<protein>
    <submittedName>
        <fullName evidence="2">Uncharacterized protein</fullName>
    </submittedName>
</protein>
<name>A0A391NX16_9EUKA</name>
<organism evidence="2 3">
    <name type="scientific">Kipferlia bialata</name>
    <dbReference type="NCBI Taxonomy" id="797122"/>
    <lineage>
        <taxon>Eukaryota</taxon>
        <taxon>Metamonada</taxon>
        <taxon>Carpediemonas-like organisms</taxon>
        <taxon>Kipferlia</taxon>
    </lineage>
</organism>
<sequence>MTVTDMGGAPPAISIEGEVDTHEHEEIAHPEPFPTPHDMGHVLDEAEIERRFQRKLQAMLHLGMMCLAAFEPGCLRWRGWGCRVADILDAATHMYCGLETPSDVSLVAQVIPTAYE</sequence>
<evidence type="ECO:0000256" key="1">
    <source>
        <dbReference type="SAM" id="MobiDB-lite"/>
    </source>
</evidence>
<feature type="region of interest" description="Disordered" evidence="1">
    <location>
        <begin position="1"/>
        <end position="39"/>
    </location>
</feature>
<dbReference type="Proteomes" id="UP000265618">
    <property type="component" value="Unassembled WGS sequence"/>
</dbReference>
<dbReference type="EMBL" id="BDIP01002099">
    <property type="protein sequence ID" value="GCA63033.1"/>
    <property type="molecule type" value="Genomic_DNA"/>
</dbReference>
<dbReference type="AlphaFoldDB" id="A0A391NX16"/>
<evidence type="ECO:0000313" key="3">
    <source>
        <dbReference type="Proteomes" id="UP000265618"/>
    </source>
</evidence>
<gene>
    <name evidence="2" type="ORF">KIPB_007443</name>
</gene>